<keyword evidence="6" id="KW-1185">Reference proteome</keyword>
<sequence length="458" mass="49733">MSVLDTHSIEGAEKDDPSTTRSSTVINEKTVDVSLKGVDSNEQEDVEVAGETTSEFTFPEGGWRAWSTVFGGFLVQFACFGYISSFGVYQDFYVRQYLRNYSTSQIGWIGGVQVFLNFAPGIIAGRLFDRGYFRHLIITSVIIYAVSMFSLSLAHENSYYQIFLTNGVGLGLSSGLTYASCLALPGHYFRRRRAIAVGIVSSGSAIGGIFHPILVNKLINGPVGFHNAVRISASMNVALLILAACLMRTRLPPKPKAQNFPVMKWLKEPTYLPLVLSGIPCFIGLFFPPFYIQLNAISHGVDRKFAFYTIAILNAGSYVGRILPALLSRKLGVFNLGTINTMLAGVVCITLIWVKDAGATVAYALIFGVLSGTCIALTPAMFAQVTKDPTEFGTRFGIYLGLGGLVGLFATPILGALLTSHFHWVPPSLLAGFALIATGLCYGASRFFFVRQQGTHLV</sequence>
<dbReference type="PANTHER" id="PTHR11360:SF284">
    <property type="entry name" value="EG:103B4.3 PROTEIN-RELATED"/>
    <property type="match status" value="1"/>
</dbReference>
<reference evidence="5 6" key="1">
    <citation type="journal article" date="2020" name="ISME J.">
        <title>Uncovering the hidden diversity of litter-decomposition mechanisms in mushroom-forming fungi.</title>
        <authorList>
            <person name="Floudas D."/>
            <person name="Bentzer J."/>
            <person name="Ahren D."/>
            <person name="Johansson T."/>
            <person name="Persson P."/>
            <person name="Tunlid A."/>
        </authorList>
    </citation>
    <scope>NUCLEOTIDE SEQUENCE [LARGE SCALE GENOMIC DNA]</scope>
    <source>
        <strain evidence="5 6">CBS 101986</strain>
    </source>
</reference>
<feature type="transmembrane region" description="Helical" evidence="4">
    <location>
        <begin position="65"/>
        <end position="86"/>
    </location>
</feature>
<feature type="transmembrane region" description="Helical" evidence="4">
    <location>
        <begin position="429"/>
        <end position="449"/>
    </location>
</feature>
<evidence type="ECO:0000256" key="3">
    <source>
        <dbReference type="SAM" id="MobiDB-lite"/>
    </source>
</evidence>
<dbReference type="PANTHER" id="PTHR11360">
    <property type="entry name" value="MONOCARBOXYLATE TRANSPORTER"/>
    <property type="match status" value="1"/>
</dbReference>
<feature type="transmembrane region" description="Helical" evidence="4">
    <location>
        <begin position="305"/>
        <end position="326"/>
    </location>
</feature>
<name>A0A8H5EUJ5_9AGAR</name>
<dbReference type="EMBL" id="JAACJJ010000056">
    <property type="protein sequence ID" value="KAF5312914.1"/>
    <property type="molecule type" value="Genomic_DNA"/>
</dbReference>
<dbReference type="GO" id="GO:0016020">
    <property type="term" value="C:membrane"/>
    <property type="evidence" value="ECO:0007669"/>
    <property type="project" value="UniProtKB-SubCell"/>
</dbReference>
<dbReference type="InterPro" id="IPR036259">
    <property type="entry name" value="MFS_trans_sf"/>
</dbReference>
<keyword evidence="4" id="KW-0812">Transmembrane</keyword>
<comment type="subcellular location">
    <subcellularLocation>
        <location evidence="1">Membrane</location>
        <topology evidence="1">Multi-pass membrane protein</topology>
    </subcellularLocation>
</comment>
<evidence type="ECO:0000313" key="5">
    <source>
        <dbReference type="EMBL" id="KAF5312914.1"/>
    </source>
</evidence>
<feature type="compositionally biased region" description="Basic and acidic residues" evidence="3">
    <location>
        <begin position="7"/>
        <end position="18"/>
    </location>
</feature>
<dbReference type="InterPro" id="IPR050327">
    <property type="entry name" value="Proton-linked_MCT"/>
</dbReference>
<gene>
    <name evidence="5" type="ORF">D9619_003819</name>
</gene>
<feature type="transmembrane region" description="Helical" evidence="4">
    <location>
        <begin position="160"/>
        <end position="182"/>
    </location>
</feature>
<feature type="transmembrane region" description="Helical" evidence="4">
    <location>
        <begin position="333"/>
        <end position="354"/>
    </location>
</feature>
<feature type="transmembrane region" description="Helical" evidence="4">
    <location>
        <begin position="136"/>
        <end position="154"/>
    </location>
</feature>
<evidence type="ECO:0000256" key="4">
    <source>
        <dbReference type="SAM" id="Phobius"/>
    </source>
</evidence>
<keyword evidence="4" id="KW-0472">Membrane</keyword>
<evidence type="ECO:0000256" key="1">
    <source>
        <dbReference type="ARBA" id="ARBA00004141"/>
    </source>
</evidence>
<evidence type="ECO:0000256" key="2">
    <source>
        <dbReference type="ARBA" id="ARBA00006727"/>
    </source>
</evidence>
<dbReference type="Gene3D" id="1.20.1250.20">
    <property type="entry name" value="MFS general substrate transporter like domains"/>
    <property type="match status" value="2"/>
</dbReference>
<dbReference type="OrthoDB" id="6499973at2759"/>
<feature type="transmembrane region" description="Helical" evidence="4">
    <location>
        <begin position="106"/>
        <end position="124"/>
    </location>
</feature>
<feature type="transmembrane region" description="Helical" evidence="4">
    <location>
        <begin position="270"/>
        <end position="293"/>
    </location>
</feature>
<feature type="transmembrane region" description="Helical" evidence="4">
    <location>
        <begin position="194"/>
        <end position="215"/>
    </location>
</feature>
<dbReference type="GO" id="GO:0022857">
    <property type="term" value="F:transmembrane transporter activity"/>
    <property type="evidence" value="ECO:0007669"/>
    <property type="project" value="InterPro"/>
</dbReference>
<feature type="transmembrane region" description="Helical" evidence="4">
    <location>
        <begin position="227"/>
        <end position="249"/>
    </location>
</feature>
<feature type="transmembrane region" description="Helical" evidence="4">
    <location>
        <begin position="360"/>
        <end position="384"/>
    </location>
</feature>
<keyword evidence="4" id="KW-1133">Transmembrane helix</keyword>
<protein>
    <recommendedName>
        <fullName evidence="7">Major facilitator superfamily (MFS) profile domain-containing protein</fullName>
    </recommendedName>
</protein>
<dbReference type="SUPFAM" id="SSF103473">
    <property type="entry name" value="MFS general substrate transporter"/>
    <property type="match status" value="1"/>
</dbReference>
<organism evidence="5 6">
    <name type="scientific">Psilocybe cf. subviscida</name>
    <dbReference type="NCBI Taxonomy" id="2480587"/>
    <lineage>
        <taxon>Eukaryota</taxon>
        <taxon>Fungi</taxon>
        <taxon>Dikarya</taxon>
        <taxon>Basidiomycota</taxon>
        <taxon>Agaricomycotina</taxon>
        <taxon>Agaricomycetes</taxon>
        <taxon>Agaricomycetidae</taxon>
        <taxon>Agaricales</taxon>
        <taxon>Agaricineae</taxon>
        <taxon>Strophariaceae</taxon>
        <taxon>Psilocybe</taxon>
    </lineage>
</organism>
<comment type="similarity">
    <text evidence="2">Belongs to the major facilitator superfamily. Monocarboxylate porter (TC 2.A.1.13) family.</text>
</comment>
<proteinExistence type="inferred from homology"/>
<dbReference type="AlphaFoldDB" id="A0A8H5EUJ5"/>
<dbReference type="InterPro" id="IPR011701">
    <property type="entry name" value="MFS"/>
</dbReference>
<feature type="transmembrane region" description="Helical" evidence="4">
    <location>
        <begin position="396"/>
        <end position="417"/>
    </location>
</feature>
<evidence type="ECO:0000313" key="6">
    <source>
        <dbReference type="Proteomes" id="UP000567179"/>
    </source>
</evidence>
<accession>A0A8H5EUJ5</accession>
<comment type="caution">
    <text evidence="5">The sequence shown here is derived from an EMBL/GenBank/DDBJ whole genome shotgun (WGS) entry which is preliminary data.</text>
</comment>
<evidence type="ECO:0008006" key="7">
    <source>
        <dbReference type="Google" id="ProtNLM"/>
    </source>
</evidence>
<dbReference type="Pfam" id="PF07690">
    <property type="entry name" value="MFS_1"/>
    <property type="match status" value="1"/>
</dbReference>
<feature type="region of interest" description="Disordered" evidence="3">
    <location>
        <begin position="1"/>
        <end position="23"/>
    </location>
</feature>
<dbReference type="Proteomes" id="UP000567179">
    <property type="component" value="Unassembled WGS sequence"/>
</dbReference>